<organism evidence="7 8">
    <name type="scientific">Oryza meyeriana var. granulata</name>
    <dbReference type="NCBI Taxonomy" id="110450"/>
    <lineage>
        <taxon>Eukaryota</taxon>
        <taxon>Viridiplantae</taxon>
        <taxon>Streptophyta</taxon>
        <taxon>Embryophyta</taxon>
        <taxon>Tracheophyta</taxon>
        <taxon>Spermatophyta</taxon>
        <taxon>Magnoliopsida</taxon>
        <taxon>Liliopsida</taxon>
        <taxon>Poales</taxon>
        <taxon>Poaceae</taxon>
        <taxon>BOP clade</taxon>
        <taxon>Oryzoideae</taxon>
        <taxon>Oryzeae</taxon>
        <taxon>Oryzinae</taxon>
        <taxon>Oryza</taxon>
        <taxon>Oryza meyeriana</taxon>
    </lineage>
</organism>
<dbReference type="OrthoDB" id="1931061at2759"/>
<feature type="domain" description="Replication protein A 70 kDa DNA-binding subunit B/D first OB fold" evidence="6">
    <location>
        <begin position="8"/>
        <end position="110"/>
    </location>
</feature>
<proteinExistence type="inferred from homology"/>
<comment type="similarity">
    <text evidence="1">Belongs to the replication factor A protein 1 family.</text>
</comment>
<dbReference type="Proteomes" id="UP000479710">
    <property type="component" value="Unassembled WGS sequence"/>
</dbReference>
<name>A0A6G1DUX9_9ORYZ</name>
<accession>A0A6G1DUX9</accession>
<evidence type="ECO:0000256" key="1">
    <source>
        <dbReference type="ARBA" id="ARBA00005690"/>
    </source>
</evidence>
<feature type="non-terminal residue" evidence="7">
    <location>
        <position position="1"/>
    </location>
</feature>
<dbReference type="PANTHER" id="PTHR47165">
    <property type="entry name" value="OS03G0429900 PROTEIN"/>
    <property type="match status" value="1"/>
</dbReference>
<evidence type="ECO:0000313" key="8">
    <source>
        <dbReference type="Proteomes" id="UP000479710"/>
    </source>
</evidence>
<gene>
    <name evidence="7" type="ORF">E2562_007522</name>
</gene>
<dbReference type="InterPro" id="IPR012340">
    <property type="entry name" value="NA-bd_OB-fold"/>
</dbReference>
<keyword evidence="3" id="KW-0863">Zinc-finger</keyword>
<keyword evidence="4" id="KW-0862">Zinc</keyword>
<dbReference type="GO" id="GO:0003677">
    <property type="term" value="F:DNA binding"/>
    <property type="evidence" value="ECO:0007669"/>
    <property type="project" value="UniProtKB-KW"/>
</dbReference>
<evidence type="ECO:0000256" key="3">
    <source>
        <dbReference type="ARBA" id="ARBA00022771"/>
    </source>
</evidence>
<dbReference type="InterPro" id="IPR003871">
    <property type="entry name" value="RFA1B/D_OB_1st"/>
</dbReference>
<dbReference type="Pfam" id="PF02721">
    <property type="entry name" value="DUF223"/>
    <property type="match status" value="1"/>
</dbReference>
<dbReference type="GO" id="GO:0008270">
    <property type="term" value="F:zinc ion binding"/>
    <property type="evidence" value="ECO:0007669"/>
    <property type="project" value="UniProtKB-KW"/>
</dbReference>
<evidence type="ECO:0000256" key="2">
    <source>
        <dbReference type="ARBA" id="ARBA00022723"/>
    </source>
</evidence>
<comment type="caution">
    <text evidence="7">The sequence shown here is derived from an EMBL/GenBank/DDBJ whole genome shotgun (WGS) entry which is preliminary data.</text>
</comment>
<keyword evidence="5" id="KW-0238">DNA-binding</keyword>
<dbReference type="PANTHER" id="PTHR47165:SF4">
    <property type="entry name" value="OS03G0429900 PROTEIN"/>
    <property type="match status" value="1"/>
</dbReference>
<evidence type="ECO:0000259" key="6">
    <source>
        <dbReference type="Pfam" id="PF02721"/>
    </source>
</evidence>
<keyword evidence="8" id="KW-1185">Reference proteome</keyword>
<evidence type="ECO:0000256" key="4">
    <source>
        <dbReference type="ARBA" id="ARBA00022833"/>
    </source>
</evidence>
<evidence type="ECO:0000313" key="7">
    <source>
        <dbReference type="EMBL" id="KAF0916428.1"/>
    </source>
</evidence>
<dbReference type="EMBL" id="SPHZ02000005">
    <property type="protein sequence ID" value="KAF0916428.1"/>
    <property type="molecule type" value="Genomic_DNA"/>
</dbReference>
<feature type="non-terminal residue" evidence="7">
    <location>
        <position position="141"/>
    </location>
</feature>
<dbReference type="CDD" id="cd04480">
    <property type="entry name" value="RPA1_DBD_A_like"/>
    <property type="match status" value="1"/>
</dbReference>
<dbReference type="Gene3D" id="2.40.50.140">
    <property type="entry name" value="Nucleic acid-binding proteins"/>
    <property type="match status" value="1"/>
</dbReference>
<evidence type="ECO:0000256" key="5">
    <source>
        <dbReference type="ARBA" id="ARBA00023125"/>
    </source>
</evidence>
<dbReference type="FunFam" id="2.40.50.140:FF:000041">
    <property type="entry name" value="Replication protein A subunit"/>
    <property type="match status" value="1"/>
</dbReference>
<reference evidence="7 8" key="1">
    <citation type="submission" date="2019-11" db="EMBL/GenBank/DDBJ databases">
        <title>Whole genome sequence of Oryza granulata.</title>
        <authorList>
            <person name="Li W."/>
        </authorList>
    </citation>
    <scope>NUCLEOTIDE SEQUENCE [LARGE SCALE GENOMIC DNA]</scope>
    <source>
        <strain evidence="8">cv. Menghai</strain>
        <tissue evidence="7">Leaf</tissue>
    </source>
</reference>
<protein>
    <recommendedName>
        <fullName evidence="6">Replication protein A 70 kDa DNA-binding subunit B/D first OB fold domain-containing protein</fullName>
    </recommendedName>
</protein>
<dbReference type="SUPFAM" id="SSF50249">
    <property type="entry name" value="Nucleic acid-binding proteins"/>
    <property type="match status" value="1"/>
</dbReference>
<dbReference type="AlphaFoldDB" id="A0A6G1DUX9"/>
<keyword evidence="2" id="KW-0479">Metal-binding</keyword>
<sequence>LQIAHVLISQLSSGDSNTRIQARVSRLWDFHDLSDDTEVKHTDLVLLDKMGNSIHAQMYHPAIEKLKPLLQEGKVYYIESFTVRYANRTYRPVAHNLMILFTKWTTLEECIDVPADFPDITFSLTRIEEVPSLVDKNLFYV</sequence>